<evidence type="ECO:0000256" key="3">
    <source>
        <dbReference type="ARBA" id="ARBA00022692"/>
    </source>
</evidence>
<keyword evidence="7" id="KW-0325">Glycoprotein</keyword>
<reference evidence="9" key="1">
    <citation type="submission" date="2021-07" db="EMBL/GenBank/DDBJ databases">
        <authorList>
            <person name="Catto M.A."/>
            <person name="Jacobson A."/>
            <person name="Kennedy G."/>
            <person name="Labadie P."/>
            <person name="Hunt B.G."/>
            <person name="Srinivasan R."/>
        </authorList>
    </citation>
    <scope>NUCLEOTIDE SEQUENCE</scope>
    <source>
        <strain evidence="9">PL_HMW_Pooled</strain>
        <tissue evidence="9">Head</tissue>
    </source>
</reference>
<keyword evidence="3" id="KW-0812">Transmembrane</keyword>
<accession>A0AAE1H1N1</accession>
<keyword evidence="4" id="KW-1133">Transmembrane helix</keyword>
<feature type="signal peptide" evidence="8">
    <location>
        <begin position="1"/>
        <end position="24"/>
    </location>
</feature>
<feature type="chain" id="PRO_5041971185" evidence="8">
    <location>
        <begin position="25"/>
        <end position="625"/>
    </location>
</feature>
<protein>
    <submittedName>
        <fullName evidence="9">Glutamate receptor 3.7</fullName>
    </submittedName>
</protein>
<sequence>MEAPWSLCLLLCCAVLGPGPAARAGLPVVVDLGPPPEARSAAALLSPFLKSQDASLLVVGRAPWTGAFLRELSPDVPRVLQRRGVHESSGRTVPDPGARTVMLALSTELDELLFTMRDFSIVSKTRTLFWCSVKHSPESAVERVSESKLFLGGRVAHLALTSPDGSTVLYRLSCDTVKFCGIRKMTVTKLNVWSPVVQRWLQKPDHFHDFCVGWLSTYGRRQLPTPRDLRVFLLASRRLTPTSPLTELAKSVPRWVGRDRWPRSGSAGPVSIKYQEVNLLDAFLRIGNCSLDALLADGPFVLFDSAPDVSVMVDGKMMEVVVIVPANAGPKVSFLTSLTAEFSASLWCATGLSVLTCSVAFLACARRRDASAAALQALAPLLGQATAPPVPPRPPLAVWLLACVVLTAAYQGLLLGKLSTTARHRELRSLRDLEDSGLPVSILMALRARLLLLQGFERLLNLTRERVVPYQDSATLIDAVATGRRSAFATYLDRYTESLLLPYMLPTRRRLHLLRLPLRERFLAAMTSRGSPLEEPVRTGLLRAAAAGLLKRWRLAELERSRANVAAQLAALSRPRALALWQLRPAFGVLVVGHAVSVACFALEAACSWGAGRLRVVAARAGGSP</sequence>
<evidence type="ECO:0000256" key="4">
    <source>
        <dbReference type="ARBA" id="ARBA00022989"/>
    </source>
</evidence>
<evidence type="ECO:0000256" key="2">
    <source>
        <dbReference type="ARBA" id="ARBA00022475"/>
    </source>
</evidence>
<keyword evidence="8" id="KW-0732">Signal</keyword>
<dbReference type="EMBL" id="JAHWGI010000306">
    <property type="protein sequence ID" value="KAK3912894.1"/>
    <property type="molecule type" value="Genomic_DNA"/>
</dbReference>
<evidence type="ECO:0000313" key="9">
    <source>
        <dbReference type="EMBL" id="KAK3912894.1"/>
    </source>
</evidence>
<comment type="subcellular location">
    <subcellularLocation>
        <location evidence="1">Cell membrane</location>
        <topology evidence="1">Multi-pass membrane protein</topology>
    </subcellularLocation>
</comment>
<proteinExistence type="predicted"/>
<gene>
    <name evidence="9" type="ORF">KUF71_022348</name>
</gene>
<keyword evidence="10" id="KW-1185">Reference proteome</keyword>
<keyword evidence="5" id="KW-0472">Membrane</keyword>
<name>A0AAE1H1N1_9NEOP</name>
<evidence type="ECO:0000256" key="5">
    <source>
        <dbReference type="ARBA" id="ARBA00023136"/>
    </source>
</evidence>
<evidence type="ECO:0000256" key="1">
    <source>
        <dbReference type="ARBA" id="ARBA00004651"/>
    </source>
</evidence>
<evidence type="ECO:0000256" key="6">
    <source>
        <dbReference type="ARBA" id="ARBA00023170"/>
    </source>
</evidence>
<keyword evidence="2" id="KW-1003">Cell membrane</keyword>
<evidence type="ECO:0000313" key="10">
    <source>
        <dbReference type="Proteomes" id="UP001219518"/>
    </source>
</evidence>
<dbReference type="Proteomes" id="UP001219518">
    <property type="component" value="Unassembled WGS sequence"/>
</dbReference>
<comment type="caution">
    <text evidence="9">The sequence shown here is derived from an EMBL/GenBank/DDBJ whole genome shotgun (WGS) entry which is preliminary data.</text>
</comment>
<reference evidence="9" key="2">
    <citation type="journal article" date="2023" name="BMC Genomics">
        <title>Pest status, molecular evolution, and epigenetic factors derived from the genome assembly of Frankliniella fusca, a thysanopteran phytovirus vector.</title>
        <authorList>
            <person name="Catto M.A."/>
            <person name="Labadie P.E."/>
            <person name="Jacobson A.L."/>
            <person name="Kennedy G.G."/>
            <person name="Srinivasan R."/>
            <person name="Hunt B.G."/>
        </authorList>
    </citation>
    <scope>NUCLEOTIDE SEQUENCE</scope>
    <source>
        <strain evidence="9">PL_HMW_Pooled</strain>
    </source>
</reference>
<dbReference type="SUPFAM" id="SSF53850">
    <property type="entry name" value="Periplasmic binding protein-like II"/>
    <property type="match status" value="1"/>
</dbReference>
<organism evidence="9 10">
    <name type="scientific">Frankliniella fusca</name>
    <dbReference type="NCBI Taxonomy" id="407009"/>
    <lineage>
        <taxon>Eukaryota</taxon>
        <taxon>Metazoa</taxon>
        <taxon>Ecdysozoa</taxon>
        <taxon>Arthropoda</taxon>
        <taxon>Hexapoda</taxon>
        <taxon>Insecta</taxon>
        <taxon>Pterygota</taxon>
        <taxon>Neoptera</taxon>
        <taxon>Paraneoptera</taxon>
        <taxon>Thysanoptera</taxon>
        <taxon>Terebrantia</taxon>
        <taxon>Thripoidea</taxon>
        <taxon>Thripidae</taxon>
        <taxon>Frankliniella</taxon>
    </lineage>
</organism>
<evidence type="ECO:0000256" key="8">
    <source>
        <dbReference type="SAM" id="SignalP"/>
    </source>
</evidence>
<dbReference type="AlphaFoldDB" id="A0AAE1H1N1"/>
<dbReference type="GO" id="GO:0005886">
    <property type="term" value="C:plasma membrane"/>
    <property type="evidence" value="ECO:0007669"/>
    <property type="project" value="UniProtKB-SubCell"/>
</dbReference>
<dbReference type="InterPro" id="IPR052192">
    <property type="entry name" value="Insect_Ionotropic_Sensory_Rcpt"/>
</dbReference>
<keyword evidence="6 9" id="KW-0675">Receptor</keyword>
<dbReference type="PANTHER" id="PTHR42643:SF30">
    <property type="entry name" value="IONOTROPIC RECEPTOR 40A-RELATED"/>
    <property type="match status" value="1"/>
</dbReference>
<evidence type="ECO:0000256" key="7">
    <source>
        <dbReference type="ARBA" id="ARBA00023180"/>
    </source>
</evidence>
<dbReference type="PANTHER" id="PTHR42643">
    <property type="entry name" value="IONOTROPIC RECEPTOR 20A-RELATED"/>
    <property type="match status" value="1"/>
</dbReference>